<dbReference type="InterPro" id="IPR055170">
    <property type="entry name" value="GFO_IDH_MocA-like_dom"/>
</dbReference>
<dbReference type="InterPro" id="IPR051317">
    <property type="entry name" value="Gfo/Idh/MocA_oxidoreduct"/>
</dbReference>
<organism evidence="3 4">
    <name type="scientific">Hartmannibacter diazotrophicus</name>
    <dbReference type="NCBI Taxonomy" id="1482074"/>
    <lineage>
        <taxon>Bacteria</taxon>
        <taxon>Pseudomonadati</taxon>
        <taxon>Pseudomonadota</taxon>
        <taxon>Alphaproteobacteria</taxon>
        <taxon>Hyphomicrobiales</taxon>
        <taxon>Pleomorphomonadaceae</taxon>
        <taxon>Hartmannibacter</taxon>
    </lineage>
</organism>
<gene>
    <name evidence="3" type="primary">yvaA_2</name>
    <name evidence="3" type="ORF">HDIA_3146</name>
</gene>
<keyword evidence="4" id="KW-1185">Reference proteome</keyword>
<dbReference type="Pfam" id="PF01408">
    <property type="entry name" value="GFO_IDH_MocA"/>
    <property type="match status" value="1"/>
</dbReference>
<proteinExistence type="predicted"/>
<keyword evidence="3" id="KW-0560">Oxidoreductase</keyword>
<dbReference type="AlphaFoldDB" id="A0A2C9D8Q8"/>
<dbReference type="Gene3D" id="3.30.360.10">
    <property type="entry name" value="Dihydrodipicolinate Reductase, domain 2"/>
    <property type="match status" value="1"/>
</dbReference>
<evidence type="ECO:0000313" key="4">
    <source>
        <dbReference type="Proteomes" id="UP000223606"/>
    </source>
</evidence>
<feature type="domain" description="Gfo/Idh/MocA-like oxidoreductase N-terminal" evidence="1">
    <location>
        <begin position="3"/>
        <end position="121"/>
    </location>
</feature>
<dbReference type="SUPFAM" id="SSF51735">
    <property type="entry name" value="NAD(P)-binding Rossmann-fold domains"/>
    <property type="match status" value="1"/>
</dbReference>
<dbReference type="Gene3D" id="3.40.50.720">
    <property type="entry name" value="NAD(P)-binding Rossmann-like Domain"/>
    <property type="match status" value="1"/>
</dbReference>
<dbReference type="GO" id="GO:0016491">
    <property type="term" value="F:oxidoreductase activity"/>
    <property type="evidence" value="ECO:0007669"/>
    <property type="project" value="UniProtKB-KW"/>
</dbReference>
<evidence type="ECO:0000259" key="1">
    <source>
        <dbReference type="Pfam" id="PF01408"/>
    </source>
</evidence>
<dbReference type="SUPFAM" id="SSF55347">
    <property type="entry name" value="Glyceraldehyde-3-phosphate dehydrogenase-like, C-terminal domain"/>
    <property type="match status" value="1"/>
</dbReference>
<evidence type="ECO:0000259" key="2">
    <source>
        <dbReference type="Pfam" id="PF22725"/>
    </source>
</evidence>
<protein>
    <submittedName>
        <fullName evidence="3">Putative oxidoreductase YvaA</fullName>
        <ecNumber evidence="3">1.-.-.-</ecNumber>
    </submittedName>
</protein>
<dbReference type="PANTHER" id="PTHR43708">
    <property type="entry name" value="CONSERVED EXPRESSED OXIDOREDUCTASE (EUROFUNG)"/>
    <property type="match status" value="1"/>
</dbReference>
<name>A0A2C9D8Q8_9HYPH</name>
<dbReference type="GO" id="GO:0000166">
    <property type="term" value="F:nucleotide binding"/>
    <property type="evidence" value="ECO:0007669"/>
    <property type="project" value="InterPro"/>
</dbReference>
<dbReference type="EMBL" id="LT960614">
    <property type="protein sequence ID" value="SON56687.1"/>
    <property type="molecule type" value="Genomic_DNA"/>
</dbReference>
<accession>A0A2C9D8Q8</accession>
<dbReference type="EC" id="1.-.-.-" evidence="3"/>
<dbReference type="OrthoDB" id="9800846at2"/>
<dbReference type="Proteomes" id="UP000223606">
    <property type="component" value="Chromosome 1"/>
</dbReference>
<dbReference type="KEGG" id="hdi:HDIA_3146"/>
<dbReference type="PANTHER" id="PTHR43708:SF8">
    <property type="entry name" value="OXIDOREDUCTASE"/>
    <property type="match status" value="1"/>
</dbReference>
<dbReference type="InterPro" id="IPR036291">
    <property type="entry name" value="NAD(P)-bd_dom_sf"/>
</dbReference>
<evidence type="ECO:0000313" key="3">
    <source>
        <dbReference type="EMBL" id="SON56687.1"/>
    </source>
</evidence>
<reference evidence="4" key="1">
    <citation type="submission" date="2017-09" db="EMBL/GenBank/DDBJ databases">
        <title>Genome sequence of Nannocystis excedens DSM 71.</title>
        <authorList>
            <person name="Blom J."/>
        </authorList>
    </citation>
    <scope>NUCLEOTIDE SEQUENCE [LARGE SCALE GENOMIC DNA]</scope>
    <source>
        <strain evidence="4">type strain: E19</strain>
    </source>
</reference>
<dbReference type="RefSeq" id="WP_099557037.1">
    <property type="nucleotide sequence ID" value="NZ_LT960614.1"/>
</dbReference>
<sequence>MLNAAIVGLGGWGQTLVRSVQDKSELIRFVAGATRTRSKAEEFATTNGIRLLDDLAAVIADPAVEAIVLATPHLDHVDQVEMIAAAGKPVYVEKPFALTQESAERAVAAAERAGITLAVGHNRRFHPSMGRLRSMIREGRLGKILHCHASLTTTSGLFLAPDGWRSDPHQSPAGGMTGLGIHLVDGMIDLFGKIESVACQSVHRAVPSGAEDTTSVLLRLTSGQTASLLALTATTPGYEFSVYGSQGMAQVSSPTLETFTWQGVAPSVAAARTPPPAETEVTAGVDSVRLALEAFAGAATGGAPFPIRHDEIIHGVAVLEAIIKAANTGRFVTIA</sequence>
<dbReference type="InterPro" id="IPR000683">
    <property type="entry name" value="Gfo/Idh/MocA-like_OxRdtase_N"/>
</dbReference>
<dbReference type="Pfam" id="PF22725">
    <property type="entry name" value="GFO_IDH_MocA_C3"/>
    <property type="match status" value="1"/>
</dbReference>
<feature type="domain" description="GFO/IDH/MocA-like oxidoreductase" evidence="2">
    <location>
        <begin position="131"/>
        <end position="249"/>
    </location>
</feature>